<feature type="region of interest" description="Disordered" evidence="5">
    <location>
        <begin position="369"/>
        <end position="402"/>
    </location>
</feature>
<feature type="compositionally biased region" description="Basic and acidic residues" evidence="5">
    <location>
        <begin position="288"/>
        <end position="298"/>
    </location>
</feature>
<dbReference type="PANTHER" id="PTHR24198">
    <property type="entry name" value="ANKYRIN REPEAT AND PROTEIN KINASE DOMAIN-CONTAINING PROTEIN"/>
    <property type="match status" value="1"/>
</dbReference>
<feature type="repeat" description="ANK" evidence="3">
    <location>
        <begin position="308"/>
        <end position="340"/>
    </location>
</feature>
<protein>
    <recommendedName>
        <fullName evidence="8">Ankyrin repeat protein</fullName>
    </recommendedName>
</protein>
<feature type="region of interest" description="Disordered" evidence="5">
    <location>
        <begin position="268"/>
        <end position="298"/>
    </location>
</feature>
<dbReference type="Pfam" id="PF12796">
    <property type="entry name" value="Ank_2"/>
    <property type="match status" value="1"/>
</dbReference>
<dbReference type="EMBL" id="CAJPDS010000011">
    <property type="protein sequence ID" value="CAF9912570.1"/>
    <property type="molecule type" value="Genomic_DNA"/>
</dbReference>
<evidence type="ECO:0000256" key="4">
    <source>
        <dbReference type="SAM" id="Coils"/>
    </source>
</evidence>
<proteinExistence type="predicted"/>
<evidence type="ECO:0000313" key="7">
    <source>
        <dbReference type="Proteomes" id="UP000664521"/>
    </source>
</evidence>
<keyword evidence="7" id="KW-1185">Reference proteome</keyword>
<evidence type="ECO:0000256" key="5">
    <source>
        <dbReference type="SAM" id="MobiDB-lite"/>
    </source>
</evidence>
<dbReference type="SMART" id="SM00248">
    <property type="entry name" value="ANK"/>
    <property type="match status" value="4"/>
</dbReference>
<keyword evidence="1" id="KW-0677">Repeat</keyword>
<feature type="coiled-coil region" evidence="4">
    <location>
        <begin position="21"/>
        <end position="55"/>
    </location>
</feature>
<name>A0A8H3EVT8_9LECA</name>
<reference evidence="6" key="1">
    <citation type="submission" date="2021-03" db="EMBL/GenBank/DDBJ databases">
        <authorList>
            <person name="Tagirdzhanova G."/>
        </authorList>
    </citation>
    <scope>NUCLEOTIDE SEQUENCE</scope>
</reference>
<dbReference type="SUPFAM" id="SSF48403">
    <property type="entry name" value="Ankyrin repeat"/>
    <property type="match status" value="1"/>
</dbReference>
<dbReference type="PROSITE" id="PS50088">
    <property type="entry name" value="ANK_REPEAT"/>
    <property type="match status" value="1"/>
</dbReference>
<dbReference type="Gene3D" id="1.25.40.20">
    <property type="entry name" value="Ankyrin repeat-containing domain"/>
    <property type="match status" value="1"/>
</dbReference>
<gene>
    <name evidence="6" type="ORF">HETSPECPRED_000976</name>
</gene>
<feature type="compositionally biased region" description="Basic and acidic residues" evidence="5">
    <location>
        <begin position="384"/>
        <end position="396"/>
    </location>
</feature>
<accession>A0A8H3EVT8</accession>
<evidence type="ECO:0000256" key="1">
    <source>
        <dbReference type="ARBA" id="ARBA00022737"/>
    </source>
</evidence>
<sequence>MEIAASIVPIVCSACDVAWNIKDLIKNVKQHDEKMKDLENKLDNLNFILEHAKTAYGQNEGRSYSSPEQDIRKTIENVVIGCNKDLKRFEGKIKSLLAAGNWASVAWKQKSNAPELADIGKSLSERQQRLSLLVQLLQGLELRDLIDIVRRFSNTSPDSTISEDQNADTDSWRQKATSLIAAAESADGPETLKDEEPQSPELSESNENRLLLHAAIEKGDEDTFESLLSNEEMSLVEKDARDRTPLLLAAHLDNVSMVKMILASNAGTENGTDPVEIARLPPSGNDSSSRDTEIRNRRKLDLTATDSVGRTVLHYCTEFGMYDETCILLDNGVSIDARDNDDRPPAYYAVKYRKYKVLKLLLDNGASTEFDRTTTDGTSQEIEELLKKASEKERSSLESSPG</sequence>
<organism evidence="6 7">
    <name type="scientific">Heterodermia speciosa</name>
    <dbReference type="NCBI Taxonomy" id="116794"/>
    <lineage>
        <taxon>Eukaryota</taxon>
        <taxon>Fungi</taxon>
        <taxon>Dikarya</taxon>
        <taxon>Ascomycota</taxon>
        <taxon>Pezizomycotina</taxon>
        <taxon>Lecanoromycetes</taxon>
        <taxon>OSLEUM clade</taxon>
        <taxon>Lecanoromycetidae</taxon>
        <taxon>Caliciales</taxon>
        <taxon>Physciaceae</taxon>
        <taxon>Heterodermia</taxon>
    </lineage>
</organism>
<feature type="region of interest" description="Disordered" evidence="5">
    <location>
        <begin position="183"/>
        <end position="205"/>
    </location>
</feature>
<dbReference type="InterPro" id="IPR002110">
    <property type="entry name" value="Ankyrin_rpt"/>
</dbReference>
<dbReference type="PANTHER" id="PTHR24198:SF165">
    <property type="entry name" value="ANKYRIN REPEAT-CONTAINING PROTEIN-RELATED"/>
    <property type="match status" value="1"/>
</dbReference>
<evidence type="ECO:0000256" key="3">
    <source>
        <dbReference type="PROSITE-ProRule" id="PRU00023"/>
    </source>
</evidence>
<comment type="caution">
    <text evidence="6">The sequence shown here is derived from an EMBL/GenBank/DDBJ whole genome shotgun (WGS) entry which is preliminary data.</text>
</comment>
<evidence type="ECO:0008006" key="8">
    <source>
        <dbReference type="Google" id="ProtNLM"/>
    </source>
</evidence>
<dbReference type="AlphaFoldDB" id="A0A8H3EVT8"/>
<dbReference type="OrthoDB" id="539213at2759"/>
<keyword evidence="4" id="KW-0175">Coiled coil</keyword>
<evidence type="ECO:0000313" key="6">
    <source>
        <dbReference type="EMBL" id="CAF9912570.1"/>
    </source>
</evidence>
<dbReference type="InterPro" id="IPR036770">
    <property type="entry name" value="Ankyrin_rpt-contain_sf"/>
</dbReference>
<evidence type="ECO:0000256" key="2">
    <source>
        <dbReference type="ARBA" id="ARBA00023043"/>
    </source>
</evidence>
<keyword evidence="2 3" id="KW-0040">ANK repeat</keyword>
<dbReference type="Pfam" id="PF00023">
    <property type="entry name" value="Ank"/>
    <property type="match status" value="1"/>
</dbReference>
<dbReference type="Proteomes" id="UP000664521">
    <property type="component" value="Unassembled WGS sequence"/>
</dbReference>